<dbReference type="InterPro" id="IPR022742">
    <property type="entry name" value="Hydrolase_4"/>
</dbReference>
<dbReference type="Pfam" id="PF12146">
    <property type="entry name" value="Hydrolase_4"/>
    <property type="match status" value="1"/>
</dbReference>
<comment type="caution">
    <text evidence="2">The sequence shown here is derived from an EMBL/GenBank/DDBJ whole genome shotgun (WGS) entry which is preliminary data.</text>
</comment>
<sequence>MVDVLEGAEAFEFEGNDIGVLVIHGFTGSTQSMRYLGEQLNKKFGFTVVGPRLPGHGTSVADMATTGATDWVGEAERALKALAARKSKVFVTGLSMGGTITLNLAWRHKEIVQGIAPIAGAVGILNDPMSGAMFLDPMPELLPGVGSDIKAPDVKELAYTEVPTVCLGELTKLIMATGTMLREITCPTLVIQGREDHVVPAANANLIVNGVSSDEVRLLWLNESYHVATLDNDKDLIVDSVGTFFEHLAGK</sequence>
<dbReference type="GO" id="GO:0016787">
    <property type="term" value="F:hydrolase activity"/>
    <property type="evidence" value="ECO:0007669"/>
    <property type="project" value="UniProtKB-KW"/>
</dbReference>
<dbReference type="PANTHER" id="PTHR11614">
    <property type="entry name" value="PHOSPHOLIPASE-RELATED"/>
    <property type="match status" value="1"/>
</dbReference>
<reference evidence="3" key="1">
    <citation type="journal article" date="2019" name="Int. J. Syst. Evol. Microbiol.">
        <title>The Global Catalogue of Microorganisms (GCM) 10K type strain sequencing project: providing services to taxonomists for standard genome sequencing and annotation.</title>
        <authorList>
            <consortium name="The Broad Institute Genomics Platform"/>
            <consortium name="The Broad Institute Genome Sequencing Center for Infectious Disease"/>
            <person name="Wu L."/>
            <person name="Ma J."/>
        </authorList>
    </citation>
    <scope>NUCLEOTIDE SEQUENCE [LARGE SCALE GENOMIC DNA]</scope>
    <source>
        <strain evidence="3">CCUG 66188</strain>
    </source>
</reference>
<evidence type="ECO:0000313" key="2">
    <source>
        <dbReference type="EMBL" id="MFC6761906.1"/>
    </source>
</evidence>
<dbReference type="InterPro" id="IPR051044">
    <property type="entry name" value="MAG_DAG_Lipase"/>
</dbReference>
<dbReference type="InterPro" id="IPR029058">
    <property type="entry name" value="AB_hydrolase_fold"/>
</dbReference>
<proteinExistence type="predicted"/>
<gene>
    <name evidence="2" type="ORF">ACFQFQ_24320</name>
</gene>
<keyword evidence="3" id="KW-1185">Reference proteome</keyword>
<feature type="domain" description="Serine aminopeptidase S33" evidence="1">
    <location>
        <begin position="20"/>
        <end position="231"/>
    </location>
</feature>
<dbReference type="EMBL" id="JBHSWG010000003">
    <property type="protein sequence ID" value="MFC6761906.1"/>
    <property type="molecule type" value="Genomic_DNA"/>
</dbReference>
<organism evidence="2 3">
    <name type="scientific">Sulfitobacter porphyrae</name>
    <dbReference type="NCBI Taxonomy" id="1246864"/>
    <lineage>
        <taxon>Bacteria</taxon>
        <taxon>Pseudomonadati</taxon>
        <taxon>Pseudomonadota</taxon>
        <taxon>Alphaproteobacteria</taxon>
        <taxon>Rhodobacterales</taxon>
        <taxon>Roseobacteraceae</taxon>
        <taxon>Sulfitobacter</taxon>
    </lineage>
</organism>
<dbReference type="SUPFAM" id="SSF53474">
    <property type="entry name" value="alpha/beta-Hydrolases"/>
    <property type="match status" value="1"/>
</dbReference>
<dbReference type="InterPro" id="IPR012354">
    <property type="entry name" value="Esterase_lipase"/>
</dbReference>
<evidence type="ECO:0000259" key="1">
    <source>
        <dbReference type="Pfam" id="PF12146"/>
    </source>
</evidence>
<dbReference type="Gene3D" id="3.40.50.1820">
    <property type="entry name" value="alpha/beta hydrolase"/>
    <property type="match status" value="1"/>
</dbReference>
<protein>
    <submittedName>
        <fullName evidence="2">Alpha/beta hydrolase</fullName>
    </submittedName>
</protein>
<name>A0ABW2B9K4_9RHOB</name>
<dbReference type="Proteomes" id="UP001596353">
    <property type="component" value="Unassembled WGS sequence"/>
</dbReference>
<dbReference type="PIRSF" id="PIRSF017388">
    <property type="entry name" value="Esterase_lipase"/>
    <property type="match status" value="1"/>
</dbReference>
<accession>A0ABW2B9K4</accession>
<keyword evidence="2" id="KW-0378">Hydrolase</keyword>
<evidence type="ECO:0000313" key="3">
    <source>
        <dbReference type="Proteomes" id="UP001596353"/>
    </source>
</evidence>